<accession>A0A964BMI0</accession>
<dbReference type="InterPro" id="IPR011050">
    <property type="entry name" value="Pectin_lyase_fold/virulence"/>
</dbReference>
<feature type="signal peptide" evidence="1">
    <location>
        <begin position="1"/>
        <end position="27"/>
    </location>
</feature>
<feature type="chain" id="PRO_5036821267" evidence="1">
    <location>
        <begin position="28"/>
        <end position="1249"/>
    </location>
</feature>
<evidence type="ECO:0000313" key="3">
    <source>
        <dbReference type="EMBL" id="MCC0175402.1"/>
    </source>
</evidence>
<evidence type="ECO:0000259" key="2">
    <source>
        <dbReference type="SMART" id="SM00912"/>
    </source>
</evidence>
<dbReference type="PROSITE" id="PS51257">
    <property type="entry name" value="PROKAR_LIPOPROTEIN"/>
    <property type="match status" value="1"/>
</dbReference>
<dbReference type="SMART" id="SM00912">
    <property type="entry name" value="Haemagg_act"/>
    <property type="match status" value="1"/>
</dbReference>
<dbReference type="Proteomes" id="UP000729733">
    <property type="component" value="Unassembled WGS sequence"/>
</dbReference>
<keyword evidence="1" id="KW-0732">Signal</keyword>
<evidence type="ECO:0000313" key="4">
    <source>
        <dbReference type="Proteomes" id="UP000729733"/>
    </source>
</evidence>
<sequence>MNKKLFLLLSLGCSAVVSLLSCSTAKSQVTTDGTTSTTVNSVENSNFTIENGDRAGGNLFHSFQDFSVPNGGSAVFNNAVEIENIFSRVTGGNISNIDGLIQTNGSANLFLINPAGVIFGAGARLDIGGSFYSGSADSILFEDGEFSATDTNALTLTINAPIGLGFRDNPGDVVNRSNFGLTTTVIDGEINSSFEGAEFTIRDAVGLEVAAGETIALIGGNVILENAGGITASGGNVELGGLTQAGEINLNEDGSLTFPEGITRGDVTLTQQARVQVASNGGGSINVNARNLELREQSELYAGIAEGVGSPESQAGDISINATESVRIIGSGGVGEDTSDINNAIALLFNDYDTAIRNVVGFRPNIPGDFIPNLLRNPNPESSAIGNAGNINIETASLEISDRGSLTAKVYGQGNTGNIDVLATDIIITEGDVLNQVISGSGNTGDINFDTNNLRVVGSPNSIDGDASFILADTRSLGDSGKINITATNQIDLNGVSLLQTQILEEGNGNAGDINISAVAFNANGAFLQTNSLGIGNPGSINIDVSGDIVFETVLLNSALANEGTGNSGNIVISALNLDLINSSRIQANTEGEGNAGNIVLTVENAINFDNSQIISQVDDGAVGNAGTIEITANTLNLDNESEFNTQTLGQGNAGNITINAIESVSLDNESTIESNVDNPDVREENSDSEILNNSAVGNAGNITITTGELRLNNDSELSNRSFARGNAGNITVNTSGGLFLDGSSAFLSDVNDLSSGEFDAIGNAGTINITAGEVIANDNSTFQSSTSGQGNAGNVIINATGNVSFDSNFSGIFSQVRGEGVGEGGNISITAGDSISITNQSILLANTAEEGQGNAGSVTLNAGNTFSASESLILSQIEGEGQGDAGGIDITGNTIDIGNFSLVSTNVQRDTMGSAGNISLNAANIIVREGSVVDALTENGFAGGSISLSGGNLDLVSGGAIVTSTDSAGDAGNITLNLTGDITIDGEGTIPRPEEVFELSEQALNDLQESTGLFSTSITDSPGSSGSIESTNSGALSLRNNGTISVETISGSGGNININTDFIVAFPNQIDGNGSDIIASAVGGDGGNITINADAVLGIVEQDAIADNNSNDIDASSDFGLNGTVSIFTLNNDALEGTTELPQNVVAAEQITAKACGVGRDNIAAQNSLVINGKGGIQIEPGMPLSADSLFASEEQASQELPAPISTAKGEIIVARGVEVKANGDIFLTPYATQNNLSTENSKFANCN</sequence>
<evidence type="ECO:0000256" key="1">
    <source>
        <dbReference type="SAM" id="SignalP"/>
    </source>
</evidence>
<dbReference type="NCBIfam" id="TIGR01901">
    <property type="entry name" value="adhes_NPXG"/>
    <property type="match status" value="1"/>
</dbReference>
<dbReference type="InterPro" id="IPR008638">
    <property type="entry name" value="FhaB/CdiA-like_TPS"/>
</dbReference>
<comment type="caution">
    <text evidence="3">The sequence shown here is derived from an EMBL/GenBank/DDBJ whole genome shotgun (WGS) entry which is preliminary data.</text>
</comment>
<dbReference type="EMBL" id="JADWDC010000001">
    <property type="protein sequence ID" value="MCC0175402.1"/>
    <property type="molecule type" value="Genomic_DNA"/>
</dbReference>
<dbReference type="Pfam" id="PF05860">
    <property type="entry name" value="TPS"/>
    <property type="match status" value="1"/>
</dbReference>
<keyword evidence="4" id="KW-1185">Reference proteome</keyword>
<organism evidence="3 4">
    <name type="scientific">Waterburya agarophytonicola KI4</name>
    <dbReference type="NCBI Taxonomy" id="2874699"/>
    <lineage>
        <taxon>Bacteria</taxon>
        <taxon>Bacillati</taxon>
        <taxon>Cyanobacteriota</taxon>
        <taxon>Cyanophyceae</taxon>
        <taxon>Pleurocapsales</taxon>
        <taxon>Hyellaceae</taxon>
        <taxon>Waterburya</taxon>
        <taxon>Waterburya agarophytonicola</taxon>
    </lineage>
</organism>
<protein>
    <submittedName>
        <fullName evidence="3">Filamentous hemagglutinin N-terminal domain-containing protein</fullName>
    </submittedName>
</protein>
<dbReference type="AlphaFoldDB" id="A0A964BMI0"/>
<gene>
    <name evidence="3" type="ORF">I4641_00205</name>
</gene>
<dbReference type="InterPro" id="IPR012334">
    <property type="entry name" value="Pectin_lyas_fold"/>
</dbReference>
<name>A0A964BMI0_9CYAN</name>
<dbReference type="Gene3D" id="2.160.20.10">
    <property type="entry name" value="Single-stranded right-handed beta-helix, Pectin lyase-like"/>
    <property type="match status" value="3"/>
</dbReference>
<proteinExistence type="predicted"/>
<dbReference type="RefSeq" id="WP_229638402.1">
    <property type="nucleotide sequence ID" value="NZ_JADWDC010000001.1"/>
</dbReference>
<feature type="domain" description="Filamentous haemagglutinin FhaB/tRNA nuclease CdiA-like TPS" evidence="2">
    <location>
        <begin position="33"/>
        <end position="142"/>
    </location>
</feature>
<reference evidence="3" key="1">
    <citation type="journal article" date="2021" name="Antonie Van Leeuwenhoek">
        <title>Draft genome and description of Waterburya agarophytonicola gen. nov. sp. nov. (Pleurocapsales, Cyanobacteria): a seaweed symbiont.</title>
        <authorList>
            <person name="Bonthond G."/>
            <person name="Shalygin S."/>
            <person name="Bayer T."/>
            <person name="Weinberger F."/>
        </authorList>
    </citation>
    <scope>NUCLEOTIDE SEQUENCE</scope>
    <source>
        <strain evidence="3">KI4</strain>
    </source>
</reference>
<dbReference type="SUPFAM" id="SSF51126">
    <property type="entry name" value="Pectin lyase-like"/>
    <property type="match status" value="2"/>
</dbReference>